<name>A0AAV4XPH2_CAEEX</name>
<dbReference type="Proteomes" id="UP001054945">
    <property type="component" value="Unassembled WGS sequence"/>
</dbReference>
<sequence>MFNAQEQIRNWNSRFLARDGGFPRNSNRCCPHCGLTFIGVVSLTPFAHGVEPLSSLFAEFHGFLFLFSPFLVIPLAKIPFLHESKFNVLEEPLTFNHLVRGF</sequence>
<reference evidence="1 2" key="1">
    <citation type="submission" date="2021-06" db="EMBL/GenBank/DDBJ databases">
        <title>Caerostris extrusa draft genome.</title>
        <authorList>
            <person name="Kono N."/>
            <person name="Arakawa K."/>
        </authorList>
    </citation>
    <scope>NUCLEOTIDE SEQUENCE [LARGE SCALE GENOMIC DNA]</scope>
</reference>
<evidence type="ECO:0000313" key="2">
    <source>
        <dbReference type="Proteomes" id="UP001054945"/>
    </source>
</evidence>
<dbReference type="AlphaFoldDB" id="A0AAV4XPH2"/>
<comment type="caution">
    <text evidence="1">The sequence shown here is derived from an EMBL/GenBank/DDBJ whole genome shotgun (WGS) entry which is preliminary data.</text>
</comment>
<protein>
    <submittedName>
        <fullName evidence="1">Uncharacterized protein</fullName>
    </submittedName>
</protein>
<proteinExistence type="predicted"/>
<keyword evidence="2" id="KW-1185">Reference proteome</keyword>
<organism evidence="1 2">
    <name type="scientific">Caerostris extrusa</name>
    <name type="common">Bark spider</name>
    <name type="synonym">Caerostris bankana</name>
    <dbReference type="NCBI Taxonomy" id="172846"/>
    <lineage>
        <taxon>Eukaryota</taxon>
        <taxon>Metazoa</taxon>
        <taxon>Ecdysozoa</taxon>
        <taxon>Arthropoda</taxon>
        <taxon>Chelicerata</taxon>
        <taxon>Arachnida</taxon>
        <taxon>Araneae</taxon>
        <taxon>Araneomorphae</taxon>
        <taxon>Entelegynae</taxon>
        <taxon>Araneoidea</taxon>
        <taxon>Araneidae</taxon>
        <taxon>Caerostris</taxon>
    </lineage>
</organism>
<evidence type="ECO:0000313" key="1">
    <source>
        <dbReference type="EMBL" id="GIY97017.1"/>
    </source>
</evidence>
<gene>
    <name evidence="1" type="ORF">CEXT_297981</name>
</gene>
<dbReference type="EMBL" id="BPLR01018110">
    <property type="protein sequence ID" value="GIY97017.1"/>
    <property type="molecule type" value="Genomic_DNA"/>
</dbReference>
<accession>A0AAV4XPH2</accession>